<dbReference type="Proteomes" id="UP000264217">
    <property type="component" value="Unassembled WGS sequence"/>
</dbReference>
<dbReference type="EMBL" id="QWDC01000005">
    <property type="protein sequence ID" value="RFZ90158.1"/>
    <property type="molecule type" value="Genomic_DNA"/>
</dbReference>
<organism evidence="1 2">
    <name type="scientific">Mucilaginibacter conchicola</name>
    <dbReference type="NCBI Taxonomy" id="2303333"/>
    <lineage>
        <taxon>Bacteria</taxon>
        <taxon>Pseudomonadati</taxon>
        <taxon>Bacteroidota</taxon>
        <taxon>Sphingobacteriia</taxon>
        <taxon>Sphingobacteriales</taxon>
        <taxon>Sphingobacteriaceae</taxon>
        <taxon>Mucilaginibacter</taxon>
    </lineage>
</organism>
<accession>A0A372NMT6</accession>
<gene>
    <name evidence="1" type="ORF">D0C36_23240</name>
</gene>
<protein>
    <submittedName>
        <fullName evidence="1">Uncharacterized protein</fullName>
    </submittedName>
</protein>
<name>A0A372NMT6_9SPHI</name>
<proteinExistence type="predicted"/>
<evidence type="ECO:0000313" key="1">
    <source>
        <dbReference type="EMBL" id="RFZ90158.1"/>
    </source>
</evidence>
<sequence>MNRDKVIATVNDMPTDFDLDTLVEKLIFIEKVEKGLQQADQGDVIPHGDVKQLVKTWSK</sequence>
<dbReference type="OrthoDB" id="799583at2"/>
<dbReference type="AlphaFoldDB" id="A0A372NMT6"/>
<evidence type="ECO:0000313" key="2">
    <source>
        <dbReference type="Proteomes" id="UP000264217"/>
    </source>
</evidence>
<dbReference type="RefSeq" id="WP_117394122.1">
    <property type="nucleotide sequence ID" value="NZ_QWDC01000005.1"/>
</dbReference>
<reference evidence="1 2" key="1">
    <citation type="submission" date="2018-08" db="EMBL/GenBank/DDBJ databases">
        <title>Mucilaginibacter sp. MYSH2.</title>
        <authorList>
            <person name="Seo T."/>
        </authorList>
    </citation>
    <scope>NUCLEOTIDE SEQUENCE [LARGE SCALE GENOMIC DNA]</scope>
    <source>
        <strain evidence="1 2">MYSH2</strain>
    </source>
</reference>
<comment type="caution">
    <text evidence="1">The sequence shown here is derived from an EMBL/GenBank/DDBJ whole genome shotgun (WGS) entry which is preliminary data.</text>
</comment>
<keyword evidence="2" id="KW-1185">Reference proteome</keyword>